<evidence type="ECO:0000313" key="3">
    <source>
        <dbReference type="Proteomes" id="UP000184383"/>
    </source>
</evidence>
<dbReference type="AlphaFoldDB" id="A0A1L9R7R8"/>
<keyword evidence="3" id="KW-1185">Reference proteome</keyword>
<keyword evidence="1" id="KW-0472">Membrane</keyword>
<dbReference type="InterPro" id="IPR021848">
    <property type="entry name" value="HODM_asu-like"/>
</dbReference>
<dbReference type="Proteomes" id="UP000184383">
    <property type="component" value="Unassembled WGS sequence"/>
</dbReference>
<protein>
    <recommendedName>
        <fullName evidence="4">DUF3445 domain-containing protein</fullName>
    </recommendedName>
</protein>
<accession>A0A1L9R7R8</accession>
<evidence type="ECO:0008006" key="4">
    <source>
        <dbReference type="Google" id="ProtNLM"/>
    </source>
</evidence>
<dbReference type="STRING" id="1073089.A0A1L9R7R8"/>
<reference evidence="3" key="1">
    <citation type="journal article" date="2017" name="Genome Biol.">
        <title>Comparative genomics reveals high biological diversity and specific adaptations in the industrially and medically important fungal genus Aspergillus.</title>
        <authorList>
            <person name="de Vries R.P."/>
            <person name="Riley R."/>
            <person name="Wiebenga A."/>
            <person name="Aguilar-Osorio G."/>
            <person name="Amillis S."/>
            <person name="Uchima C.A."/>
            <person name="Anderluh G."/>
            <person name="Asadollahi M."/>
            <person name="Askin M."/>
            <person name="Barry K."/>
            <person name="Battaglia E."/>
            <person name="Bayram O."/>
            <person name="Benocci T."/>
            <person name="Braus-Stromeyer S.A."/>
            <person name="Caldana C."/>
            <person name="Canovas D."/>
            <person name="Cerqueira G.C."/>
            <person name="Chen F."/>
            <person name="Chen W."/>
            <person name="Choi C."/>
            <person name="Clum A."/>
            <person name="Dos Santos R.A."/>
            <person name="Damasio A.R."/>
            <person name="Diallinas G."/>
            <person name="Emri T."/>
            <person name="Fekete E."/>
            <person name="Flipphi M."/>
            <person name="Freyberg S."/>
            <person name="Gallo A."/>
            <person name="Gournas C."/>
            <person name="Habgood R."/>
            <person name="Hainaut M."/>
            <person name="Harispe M.L."/>
            <person name="Henrissat B."/>
            <person name="Hilden K.S."/>
            <person name="Hope R."/>
            <person name="Hossain A."/>
            <person name="Karabika E."/>
            <person name="Karaffa L."/>
            <person name="Karanyi Z."/>
            <person name="Krasevec N."/>
            <person name="Kuo A."/>
            <person name="Kusch H."/>
            <person name="LaButti K."/>
            <person name="Lagendijk E.L."/>
            <person name="Lapidus A."/>
            <person name="Levasseur A."/>
            <person name="Lindquist E."/>
            <person name="Lipzen A."/>
            <person name="Logrieco A.F."/>
            <person name="MacCabe A."/>
            <person name="Maekelae M.R."/>
            <person name="Malavazi I."/>
            <person name="Melin P."/>
            <person name="Meyer V."/>
            <person name="Mielnichuk N."/>
            <person name="Miskei M."/>
            <person name="Molnar A.P."/>
            <person name="Mule G."/>
            <person name="Ngan C.Y."/>
            <person name="Orejas M."/>
            <person name="Orosz E."/>
            <person name="Ouedraogo J.P."/>
            <person name="Overkamp K.M."/>
            <person name="Park H.-S."/>
            <person name="Perrone G."/>
            <person name="Piumi F."/>
            <person name="Punt P.J."/>
            <person name="Ram A.F."/>
            <person name="Ramon A."/>
            <person name="Rauscher S."/>
            <person name="Record E."/>
            <person name="Riano-Pachon D.M."/>
            <person name="Robert V."/>
            <person name="Roehrig J."/>
            <person name="Ruller R."/>
            <person name="Salamov A."/>
            <person name="Salih N.S."/>
            <person name="Samson R.A."/>
            <person name="Sandor E."/>
            <person name="Sanguinetti M."/>
            <person name="Schuetze T."/>
            <person name="Sepcic K."/>
            <person name="Shelest E."/>
            <person name="Sherlock G."/>
            <person name="Sophianopoulou V."/>
            <person name="Squina F.M."/>
            <person name="Sun H."/>
            <person name="Susca A."/>
            <person name="Todd R.B."/>
            <person name="Tsang A."/>
            <person name="Unkles S.E."/>
            <person name="van de Wiele N."/>
            <person name="van Rossen-Uffink D."/>
            <person name="Oliveira J.V."/>
            <person name="Vesth T.C."/>
            <person name="Visser J."/>
            <person name="Yu J.-H."/>
            <person name="Zhou M."/>
            <person name="Andersen M.R."/>
            <person name="Archer D.B."/>
            <person name="Baker S.E."/>
            <person name="Benoit I."/>
            <person name="Brakhage A.A."/>
            <person name="Braus G.H."/>
            <person name="Fischer R."/>
            <person name="Frisvad J.C."/>
            <person name="Goldman G.H."/>
            <person name="Houbraken J."/>
            <person name="Oakley B."/>
            <person name="Pocsi I."/>
            <person name="Scazzocchio C."/>
            <person name="Seiboth B."/>
            <person name="vanKuyk P.A."/>
            <person name="Wortman J."/>
            <person name="Dyer P.S."/>
            <person name="Grigoriev I.V."/>
        </authorList>
    </citation>
    <scope>NUCLEOTIDE SEQUENCE [LARGE SCALE GENOMIC DNA]</scope>
    <source>
        <strain evidence="3">DTO 134E9</strain>
    </source>
</reference>
<dbReference type="GeneID" id="63748008"/>
<dbReference type="EMBL" id="KV878216">
    <property type="protein sequence ID" value="OJJ30966.1"/>
    <property type="molecule type" value="Genomic_DNA"/>
</dbReference>
<evidence type="ECO:0000256" key="1">
    <source>
        <dbReference type="SAM" id="Phobius"/>
    </source>
</evidence>
<sequence>MFPLTDITQSSGWLILFGFIFVSLTVYLLSQWKDDRKKEKQTPISDVKINIEPTSYPPVTPLLEFEWQNKEPVKLRPFKPKYNLTMSIEQTTVDDLIEMDKNYLDRITLRRIIIHNHPEAVLAAESCAKPAIDEFYIWLVGTFLPTRFPRMFRLDQHASILHSLVTDERLSIFPADSPVDTLRILGSLVDDDLLFLLPSSDGDGYTLKGFVTCFPNGFDTAKKLNLKLRDIHKPVPKYKEKLEKSMDRYFERLRSGQFIKRANWTITTTDALFAAHGNHLYEGESIPQEDINIDTARVRCERQMLHRLPQSRAILFSFKTYLYPLPEIKQEGLGETLAEAIDGLKQGNAPGFYFYKRAAVWGESVKHYLRS</sequence>
<dbReference type="RefSeq" id="XP_040684643.1">
    <property type="nucleotide sequence ID" value="XM_040832160.1"/>
</dbReference>
<evidence type="ECO:0000313" key="2">
    <source>
        <dbReference type="EMBL" id="OJJ30966.1"/>
    </source>
</evidence>
<feature type="transmembrane region" description="Helical" evidence="1">
    <location>
        <begin position="12"/>
        <end position="30"/>
    </location>
</feature>
<name>A0A1L9R7R8_ASPWE</name>
<keyword evidence="1" id="KW-1133">Transmembrane helix</keyword>
<dbReference type="Pfam" id="PF11927">
    <property type="entry name" value="HODM_asu-like"/>
    <property type="match status" value="1"/>
</dbReference>
<gene>
    <name evidence="2" type="ORF">ASPWEDRAFT_186915</name>
</gene>
<dbReference type="VEuPathDB" id="FungiDB:ASPWEDRAFT_186915"/>
<dbReference type="OrthoDB" id="5043642at2759"/>
<proteinExistence type="predicted"/>
<organism evidence="2 3">
    <name type="scientific">Aspergillus wentii DTO 134E9</name>
    <dbReference type="NCBI Taxonomy" id="1073089"/>
    <lineage>
        <taxon>Eukaryota</taxon>
        <taxon>Fungi</taxon>
        <taxon>Dikarya</taxon>
        <taxon>Ascomycota</taxon>
        <taxon>Pezizomycotina</taxon>
        <taxon>Eurotiomycetes</taxon>
        <taxon>Eurotiomycetidae</taxon>
        <taxon>Eurotiales</taxon>
        <taxon>Aspergillaceae</taxon>
        <taxon>Aspergillus</taxon>
        <taxon>Aspergillus subgen. Cremei</taxon>
    </lineage>
</organism>
<keyword evidence="1" id="KW-0812">Transmembrane</keyword>